<dbReference type="Proteomes" id="UP000466442">
    <property type="component" value="Unassembled WGS sequence"/>
</dbReference>
<name>A0A8S9Y2H0_APOLU</name>
<evidence type="ECO:0000256" key="11">
    <source>
        <dbReference type="RuleBase" id="RU003500"/>
    </source>
</evidence>
<dbReference type="Pfam" id="PF00110">
    <property type="entry name" value="wnt"/>
    <property type="match status" value="1"/>
</dbReference>
<dbReference type="InterPro" id="IPR009091">
    <property type="entry name" value="RCC1/BLIP-II"/>
</dbReference>
<keyword evidence="9" id="KW-1015">Disulfide bond</keyword>
<keyword evidence="3 11" id="KW-0217">Developmental protein</keyword>
<dbReference type="PROSITE" id="PS00626">
    <property type="entry name" value="RCC1_2"/>
    <property type="match status" value="1"/>
</dbReference>
<feature type="repeat" description="RCC1" evidence="10">
    <location>
        <begin position="768"/>
        <end position="824"/>
    </location>
</feature>
<evidence type="ECO:0000256" key="9">
    <source>
        <dbReference type="ARBA" id="ARBA00023157"/>
    </source>
</evidence>
<dbReference type="PANTHER" id="PTHR45982">
    <property type="entry name" value="REGULATOR OF CHROMOSOME CONDENSATION"/>
    <property type="match status" value="1"/>
</dbReference>
<dbReference type="AlphaFoldDB" id="A0A8S9Y2H0"/>
<dbReference type="GO" id="GO:0005576">
    <property type="term" value="C:extracellular region"/>
    <property type="evidence" value="ECO:0007669"/>
    <property type="project" value="InterPro"/>
</dbReference>
<feature type="repeat" description="RCC1" evidence="10">
    <location>
        <begin position="876"/>
        <end position="926"/>
    </location>
</feature>
<dbReference type="PANTHER" id="PTHR45982:SF8">
    <property type="entry name" value="E3 UBIQUITIN-PROTEIN LIGASE HERC2-LIKE PROTEIN-RELATED"/>
    <property type="match status" value="1"/>
</dbReference>
<comment type="subcellular location">
    <subcellularLocation>
        <location evidence="1 11">Secreted</location>
        <location evidence="1 11">Extracellular space</location>
        <location evidence="1 11">Extracellular matrix</location>
    </subcellularLocation>
</comment>
<dbReference type="Pfam" id="PF25390">
    <property type="entry name" value="WD40_RLD"/>
    <property type="match status" value="1"/>
</dbReference>
<dbReference type="EMBL" id="WIXP02000002">
    <property type="protein sequence ID" value="KAF6215417.1"/>
    <property type="molecule type" value="Genomic_DNA"/>
</dbReference>
<comment type="caution">
    <text evidence="13">The sequence shown here is derived from an EMBL/GenBank/DDBJ whole genome shotgun (WGS) entry which is preliminary data.</text>
</comment>
<keyword evidence="6" id="KW-0344">Guanine-nucleotide releasing factor</keyword>
<proteinExistence type="inferred from homology"/>
<evidence type="ECO:0000256" key="8">
    <source>
        <dbReference type="ARBA" id="ARBA00022737"/>
    </source>
</evidence>
<keyword evidence="8" id="KW-0677">Repeat</keyword>
<evidence type="ECO:0000256" key="10">
    <source>
        <dbReference type="PROSITE-ProRule" id="PRU00235"/>
    </source>
</evidence>
<dbReference type="InterPro" id="IPR000408">
    <property type="entry name" value="Reg_chr_condens"/>
</dbReference>
<feature type="repeat" description="RCC1" evidence="10">
    <location>
        <begin position="1075"/>
        <end position="1122"/>
    </location>
</feature>
<evidence type="ECO:0000256" key="1">
    <source>
        <dbReference type="ARBA" id="ARBA00004498"/>
    </source>
</evidence>
<feature type="repeat" description="RCC1" evidence="10">
    <location>
        <begin position="975"/>
        <end position="1025"/>
    </location>
</feature>
<dbReference type="InterPro" id="IPR051553">
    <property type="entry name" value="Ran_GTPase-activating"/>
</dbReference>
<keyword evidence="14" id="KW-1185">Reference proteome</keyword>
<evidence type="ECO:0000256" key="6">
    <source>
        <dbReference type="ARBA" id="ARBA00022658"/>
    </source>
</evidence>
<gene>
    <name evidence="13" type="ORF">GE061_010169</name>
</gene>
<evidence type="ECO:0000256" key="3">
    <source>
        <dbReference type="ARBA" id="ARBA00022473"/>
    </source>
</evidence>
<dbReference type="SUPFAM" id="SSF50985">
    <property type="entry name" value="RCC1/BLIP-II"/>
    <property type="match status" value="1"/>
</dbReference>
<accession>A0A8S9Y2H0</accession>
<evidence type="ECO:0000256" key="7">
    <source>
        <dbReference type="ARBA" id="ARBA00022687"/>
    </source>
</evidence>
<organism evidence="13 14">
    <name type="scientific">Apolygus lucorum</name>
    <name type="common">Small green plant bug</name>
    <name type="synonym">Lygocoris lucorum</name>
    <dbReference type="NCBI Taxonomy" id="248454"/>
    <lineage>
        <taxon>Eukaryota</taxon>
        <taxon>Metazoa</taxon>
        <taxon>Ecdysozoa</taxon>
        <taxon>Arthropoda</taxon>
        <taxon>Hexapoda</taxon>
        <taxon>Insecta</taxon>
        <taxon>Pterygota</taxon>
        <taxon>Neoptera</taxon>
        <taxon>Paraneoptera</taxon>
        <taxon>Hemiptera</taxon>
        <taxon>Heteroptera</taxon>
        <taxon>Panheteroptera</taxon>
        <taxon>Cimicomorpha</taxon>
        <taxon>Miridae</taxon>
        <taxon>Mirini</taxon>
        <taxon>Apolygus</taxon>
    </lineage>
</organism>
<evidence type="ECO:0000256" key="5">
    <source>
        <dbReference type="ARBA" id="ARBA00022530"/>
    </source>
</evidence>
<dbReference type="InterPro" id="IPR058923">
    <property type="entry name" value="RCC1-like_dom"/>
</dbReference>
<dbReference type="GO" id="GO:0016055">
    <property type="term" value="P:Wnt signaling pathway"/>
    <property type="evidence" value="ECO:0007669"/>
    <property type="project" value="UniProtKB-KW"/>
</dbReference>
<feature type="domain" description="RCC1-like" evidence="12">
    <location>
        <begin position="774"/>
        <end position="1119"/>
    </location>
</feature>
<dbReference type="InterPro" id="IPR005817">
    <property type="entry name" value="Wnt"/>
</dbReference>
<sequence length="1122" mass="125444">MKPNLMAVSYVVLLVASSGDHYRRGRSIFEKRIEDVYWNSATSCDRPEVCSNRSSRSWIELAGRRAKLACESTFQYDRWGCQVGKEIFNKVSRESAALYALLSSSLAHEAATILAREGSARKQTTQGYPRGGQASKTILQQSLQQTTKYLGVQMKSVRTTSDLTLQARRHNAVVGMKILKQCITKSCKCHGFSGSCSMKSCWDTLPAFSVIAHRVRMKYLTAEKLKQSNRPRRALGHLEDAISVLDDSDDFCTNVPNRKCRDVSHCRRALHPDNFIEWDPAMEPIVKEENVVLKLTISKFQRSEDRVDEVILSRFNNSIHELVNGRIICHFRLQIPIDEARQLNIFYSYEPKFKHYALLVGSTLIILRKLKDSLVHHKTYSNVLNFTIADHLNLGKPQVVINLLSDEPPIITDCNNENHLSKPDHKLIQSFATLVQKSKLRIKNAEQILKEKTRILSKLSSTLAFNCDDDSILTTSDRLVYLKESLASGDVGLPAKGKALSVGEPWFKTHCSKWIIGFPVINVSKRDMLAFEMYVSHEDIIIMKTLLFTKSENCGASDMDVYQEASVLYEGKSGNLVAVLEEPHFTNKSFVLKCVCCFELSPCDSEQCYLGQIEIITLDFIGDKYRLPPVISSTQDIIAIQSSSKSSELIYQLLNITREQFIDTSQSVLKLKKIKGNVMVNTINSGNASRLLIFFDEYSENIVVYTDTSNDFLLLLHKLLDVFRGSVLFKHRNSHPARALEAMKKEMLYVKELLVNELVESDSNPKPPVELEDGANSCGQLGQNEKCEERVKPEKVKIDHLATEELNVKSISAGASHSFLLMHDGTVYGCGSNAHGQLVELSKEELAFKMIPSLSKYKIKQISTKWDTSYAVTSDGMCLAWGPNNYGQQGYRTTNRETIDNAIQIVTNRVKQVSAGLRHFLVLREDGSVFSAGDGKKGQLGRIESSDSLEKVPGLEGVVQVASGQNFNLARTDGGKIVGWGCNKFGQLGVTGKEVVNQPTLICEVPSTKSELLCGWTHSAHLDDKGRLTLWGRNKYCQLGVKQTPFRPDPQQLDFDPFKRVEFGSEHCLGITLDDEVVSWGWNEHGNCGTGDTANVTNPTYLKIGPAIEIGAGAGQSFAVIR</sequence>
<keyword evidence="5" id="KW-0272">Extracellular matrix</keyword>
<reference evidence="13" key="1">
    <citation type="journal article" date="2021" name="Mol. Ecol. Resour.">
        <title>Apolygus lucorum genome provides insights into omnivorousness and mesophyll feeding.</title>
        <authorList>
            <person name="Liu Y."/>
            <person name="Liu H."/>
            <person name="Wang H."/>
            <person name="Huang T."/>
            <person name="Liu B."/>
            <person name="Yang B."/>
            <person name="Yin L."/>
            <person name="Li B."/>
            <person name="Zhang Y."/>
            <person name="Zhang S."/>
            <person name="Jiang F."/>
            <person name="Zhang X."/>
            <person name="Ren Y."/>
            <person name="Wang B."/>
            <person name="Wang S."/>
            <person name="Lu Y."/>
            <person name="Wu K."/>
            <person name="Fan W."/>
            <person name="Wang G."/>
        </authorList>
    </citation>
    <scope>NUCLEOTIDE SEQUENCE</scope>
    <source>
        <strain evidence="13">12Hb</strain>
    </source>
</reference>
<comment type="similarity">
    <text evidence="2 11">Belongs to the Wnt family.</text>
</comment>
<dbReference type="PRINTS" id="PR00633">
    <property type="entry name" value="RCCNDNSATION"/>
</dbReference>
<evidence type="ECO:0000259" key="12">
    <source>
        <dbReference type="Pfam" id="PF25390"/>
    </source>
</evidence>
<evidence type="ECO:0000256" key="4">
    <source>
        <dbReference type="ARBA" id="ARBA00022525"/>
    </source>
</evidence>
<evidence type="ECO:0000256" key="2">
    <source>
        <dbReference type="ARBA" id="ARBA00005683"/>
    </source>
</evidence>
<protein>
    <recommendedName>
        <fullName evidence="11">Protein Wnt</fullName>
    </recommendedName>
</protein>
<dbReference type="SMART" id="SM00097">
    <property type="entry name" value="WNT1"/>
    <property type="match status" value="1"/>
</dbReference>
<keyword evidence="7 11" id="KW-0879">Wnt signaling pathway</keyword>
<dbReference type="OrthoDB" id="10256179at2759"/>
<feature type="repeat" description="RCC1" evidence="10">
    <location>
        <begin position="1026"/>
        <end position="1074"/>
    </location>
</feature>
<evidence type="ECO:0000313" key="13">
    <source>
        <dbReference type="EMBL" id="KAF6215417.1"/>
    </source>
</evidence>
<evidence type="ECO:0000313" key="14">
    <source>
        <dbReference type="Proteomes" id="UP000466442"/>
    </source>
</evidence>
<dbReference type="Gene3D" id="2.130.10.30">
    <property type="entry name" value="Regulator of chromosome condensation 1/beta-lactamase-inhibitor protein II"/>
    <property type="match status" value="2"/>
</dbReference>
<keyword evidence="4" id="KW-0964">Secreted</keyword>
<dbReference type="PROSITE" id="PS50012">
    <property type="entry name" value="RCC1_3"/>
    <property type="match status" value="6"/>
</dbReference>
<comment type="function">
    <text evidence="11">Ligand for members of the frizzled family of seven transmembrane receptors.</text>
</comment>
<feature type="repeat" description="RCC1" evidence="10">
    <location>
        <begin position="927"/>
        <end position="974"/>
    </location>
</feature>
<dbReference type="GO" id="GO:0005102">
    <property type="term" value="F:signaling receptor binding"/>
    <property type="evidence" value="ECO:0007669"/>
    <property type="project" value="InterPro"/>
</dbReference>